<evidence type="ECO:0000313" key="2">
    <source>
        <dbReference type="EMBL" id="CAH9089493.1"/>
    </source>
</evidence>
<dbReference type="EMBL" id="CAMAPE010000020">
    <property type="protein sequence ID" value="CAH9089493.1"/>
    <property type="molecule type" value="Genomic_DNA"/>
</dbReference>
<evidence type="ECO:0000313" key="3">
    <source>
        <dbReference type="Proteomes" id="UP001152484"/>
    </source>
</evidence>
<keyword evidence="1" id="KW-1133">Transmembrane helix</keyword>
<dbReference type="Proteomes" id="UP001152484">
    <property type="component" value="Unassembled WGS sequence"/>
</dbReference>
<reference evidence="2" key="1">
    <citation type="submission" date="2022-07" db="EMBL/GenBank/DDBJ databases">
        <authorList>
            <person name="Macas J."/>
            <person name="Novak P."/>
            <person name="Neumann P."/>
        </authorList>
    </citation>
    <scope>NUCLEOTIDE SEQUENCE</scope>
</reference>
<keyword evidence="1" id="KW-0812">Transmembrane</keyword>
<proteinExistence type="predicted"/>
<gene>
    <name evidence="2" type="ORF">CEURO_LOCUS10933</name>
</gene>
<protein>
    <submittedName>
        <fullName evidence="2">Uncharacterized protein</fullName>
    </submittedName>
</protein>
<organism evidence="2 3">
    <name type="scientific">Cuscuta europaea</name>
    <name type="common">European dodder</name>
    <dbReference type="NCBI Taxonomy" id="41803"/>
    <lineage>
        <taxon>Eukaryota</taxon>
        <taxon>Viridiplantae</taxon>
        <taxon>Streptophyta</taxon>
        <taxon>Embryophyta</taxon>
        <taxon>Tracheophyta</taxon>
        <taxon>Spermatophyta</taxon>
        <taxon>Magnoliopsida</taxon>
        <taxon>eudicotyledons</taxon>
        <taxon>Gunneridae</taxon>
        <taxon>Pentapetalae</taxon>
        <taxon>asterids</taxon>
        <taxon>lamiids</taxon>
        <taxon>Solanales</taxon>
        <taxon>Convolvulaceae</taxon>
        <taxon>Cuscuteae</taxon>
        <taxon>Cuscuta</taxon>
        <taxon>Cuscuta subgen. Cuscuta</taxon>
    </lineage>
</organism>
<keyword evidence="1" id="KW-0472">Membrane</keyword>
<sequence length="44" mass="5011">MLMDIVFHYGACMLVFAPCGTCFQTMISAAYSITYYVCLWMTNV</sequence>
<keyword evidence="3" id="KW-1185">Reference proteome</keyword>
<name>A0A9P1EAA1_CUSEU</name>
<evidence type="ECO:0000256" key="1">
    <source>
        <dbReference type="SAM" id="Phobius"/>
    </source>
</evidence>
<accession>A0A9P1EAA1</accession>
<comment type="caution">
    <text evidence="2">The sequence shown here is derived from an EMBL/GenBank/DDBJ whole genome shotgun (WGS) entry which is preliminary data.</text>
</comment>
<dbReference type="AlphaFoldDB" id="A0A9P1EAA1"/>
<feature type="transmembrane region" description="Helical" evidence="1">
    <location>
        <begin position="6"/>
        <end position="39"/>
    </location>
</feature>